<dbReference type="EC" id="7.2.2.6" evidence="16"/>
<evidence type="ECO:0000256" key="8">
    <source>
        <dbReference type="ARBA" id="ARBA00022741"/>
    </source>
</evidence>
<dbReference type="Pfam" id="PF00122">
    <property type="entry name" value="E1-E2_ATPase"/>
    <property type="match status" value="1"/>
</dbReference>
<dbReference type="PANTHER" id="PTHR43743">
    <property type="entry name" value="POTASSIUM-TRANSPORTING ATPASE ATP-BINDING SUBUNIT"/>
    <property type="match status" value="1"/>
</dbReference>
<dbReference type="FunFam" id="3.40.1110.10:FF:000007">
    <property type="entry name" value="Potassium-transporting ATPase ATP-binding subunit"/>
    <property type="match status" value="1"/>
</dbReference>
<evidence type="ECO:0000256" key="3">
    <source>
        <dbReference type="ARBA" id="ARBA00022475"/>
    </source>
</evidence>
<evidence type="ECO:0000256" key="6">
    <source>
        <dbReference type="ARBA" id="ARBA00022692"/>
    </source>
</evidence>
<dbReference type="InterPro" id="IPR023299">
    <property type="entry name" value="ATPase_P-typ_cyto_dom_N"/>
</dbReference>
<keyword evidence="2 16" id="KW-0813">Transport</keyword>
<dbReference type="Pfam" id="PF00702">
    <property type="entry name" value="Hydrolase"/>
    <property type="match status" value="1"/>
</dbReference>
<dbReference type="GO" id="GO:0008556">
    <property type="term" value="F:P-type potassium transmembrane transporter activity"/>
    <property type="evidence" value="ECO:0007669"/>
    <property type="project" value="UniProtKB-UniRule"/>
</dbReference>
<dbReference type="InterPro" id="IPR044492">
    <property type="entry name" value="P_typ_ATPase_HD_dom"/>
</dbReference>
<dbReference type="PROSITE" id="PS00154">
    <property type="entry name" value="ATPASE_E1_E2"/>
    <property type="match status" value="1"/>
</dbReference>
<dbReference type="CDD" id="cd02078">
    <property type="entry name" value="P-type_ATPase_K"/>
    <property type="match status" value="1"/>
</dbReference>
<dbReference type="Proteomes" id="UP000653480">
    <property type="component" value="Unassembled WGS sequence"/>
</dbReference>
<dbReference type="InterPro" id="IPR023214">
    <property type="entry name" value="HAD_sf"/>
</dbReference>
<keyword evidence="10 16" id="KW-0460">Magnesium</keyword>
<dbReference type="InterPro" id="IPR001757">
    <property type="entry name" value="P_typ_ATPase"/>
</dbReference>
<dbReference type="SUPFAM" id="SSF56784">
    <property type="entry name" value="HAD-like"/>
    <property type="match status" value="1"/>
</dbReference>
<dbReference type="NCBIfam" id="TIGR01497">
    <property type="entry name" value="kdpB"/>
    <property type="match status" value="1"/>
</dbReference>
<feature type="binding site" evidence="16">
    <location>
        <position position="376"/>
    </location>
    <ligand>
        <name>ATP</name>
        <dbReference type="ChEBI" id="CHEBI:30616"/>
    </ligand>
</feature>
<dbReference type="InterPro" id="IPR059000">
    <property type="entry name" value="ATPase_P-type_domA"/>
</dbReference>
<comment type="function">
    <text evidence="16">Part of the high-affinity ATP-driven potassium transport (or Kdp) system, which catalyzes the hydrolysis of ATP coupled with the electrogenic transport of potassium into the cytoplasm. This subunit is responsible for energy coupling to the transport system and for the release of the potassium ions to the cytoplasm.</text>
</comment>
<dbReference type="Gene3D" id="3.40.1110.10">
    <property type="entry name" value="Calcium-transporting ATPase, cytoplasmic domain N"/>
    <property type="match status" value="1"/>
</dbReference>
<keyword evidence="5 16" id="KW-0597">Phosphoprotein</keyword>
<keyword evidence="14 16" id="KW-0406">Ion transport</keyword>
<evidence type="ECO:0000313" key="20">
    <source>
        <dbReference type="Proteomes" id="UP000653480"/>
    </source>
</evidence>
<feature type="binding site" evidence="16">
    <location>
        <begin position="406"/>
        <end position="413"/>
    </location>
    <ligand>
        <name>ATP</name>
        <dbReference type="ChEBI" id="CHEBI:30616"/>
    </ligand>
</feature>
<organism evidence="19 20">
    <name type="scientific">Microbispora bryophytorum</name>
    <dbReference type="NCBI Taxonomy" id="1460882"/>
    <lineage>
        <taxon>Bacteria</taxon>
        <taxon>Bacillati</taxon>
        <taxon>Actinomycetota</taxon>
        <taxon>Actinomycetes</taxon>
        <taxon>Streptosporangiales</taxon>
        <taxon>Streptosporangiaceae</taxon>
        <taxon>Microbispora</taxon>
    </lineage>
</organism>
<dbReference type="Gene3D" id="2.70.150.10">
    <property type="entry name" value="Calcium-transporting ATPase, cytoplasmic transduction domain A"/>
    <property type="match status" value="1"/>
</dbReference>
<evidence type="ECO:0000313" key="19">
    <source>
        <dbReference type="EMBL" id="GGO26350.1"/>
    </source>
</evidence>
<evidence type="ECO:0000256" key="16">
    <source>
        <dbReference type="HAMAP-Rule" id="MF_00285"/>
    </source>
</evidence>
<dbReference type="InterPro" id="IPR036412">
    <property type="entry name" value="HAD-like_sf"/>
</dbReference>
<dbReference type="FunFam" id="2.70.150.10:FF:000033">
    <property type="entry name" value="Potassium-transporting ATPase ATP-binding subunit"/>
    <property type="match status" value="1"/>
</dbReference>
<protein>
    <recommendedName>
        <fullName evidence="16">Potassium-transporting ATPase ATP-binding subunit</fullName>
        <ecNumber evidence="16">7.2.2.6</ecNumber>
    </recommendedName>
    <alternativeName>
        <fullName evidence="16">ATP phosphohydrolase [potassium-transporting] B chain</fullName>
    </alternativeName>
    <alternativeName>
        <fullName evidence="16">Potassium-binding and translocating subunit B</fullName>
    </alternativeName>
    <alternativeName>
        <fullName evidence="16">Potassium-translocating ATPase B chain</fullName>
    </alternativeName>
</protein>
<feature type="transmembrane region" description="Helical" evidence="16">
    <location>
        <begin position="278"/>
        <end position="304"/>
    </location>
</feature>
<evidence type="ECO:0000259" key="18">
    <source>
        <dbReference type="Pfam" id="PF00122"/>
    </source>
</evidence>
<evidence type="ECO:0000256" key="17">
    <source>
        <dbReference type="SAM" id="MobiDB-lite"/>
    </source>
</evidence>
<evidence type="ECO:0000256" key="15">
    <source>
        <dbReference type="ARBA" id="ARBA00023136"/>
    </source>
</evidence>
<comment type="caution">
    <text evidence="19">The sequence shown here is derived from an EMBL/GenBank/DDBJ whole genome shotgun (WGS) entry which is preliminary data.</text>
</comment>
<reference evidence="19" key="2">
    <citation type="submission" date="2020-09" db="EMBL/GenBank/DDBJ databases">
        <authorList>
            <person name="Sun Q."/>
            <person name="Zhou Y."/>
        </authorList>
    </citation>
    <scope>NUCLEOTIDE SEQUENCE</scope>
    <source>
        <strain evidence="19">CGMCC 4.7138</strain>
    </source>
</reference>
<dbReference type="SFLD" id="SFLDS00003">
    <property type="entry name" value="Haloacid_Dehalogenase"/>
    <property type="match status" value="1"/>
</dbReference>
<dbReference type="GO" id="GO:0005886">
    <property type="term" value="C:plasma membrane"/>
    <property type="evidence" value="ECO:0007669"/>
    <property type="project" value="UniProtKB-SubCell"/>
</dbReference>
<evidence type="ECO:0000256" key="5">
    <source>
        <dbReference type="ARBA" id="ARBA00022553"/>
    </source>
</evidence>
<dbReference type="InterPro" id="IPR018303">
    <property type="entry name" value="ATPase_P-typ_P_site"/>
</dbReference>
<keyword evidence="8 16" id="KW-0547">Nucleotide-binding</keyword>
<feature type="binding site" evidence="16">
    <location>
        <position position="372"/>
    </location>
    <ligand>
        <name>ATP</name>
        <dbReference type="ChEBI" id="CHEBI:30616"/>
    </ligand>
</feature>
<feature type="transmembrane region" description="Helical" evidence="16">
    <location>
        <begin position="647"/>
        <end position="669"/>
    </location>
</feature>
<dbReference type="Gene3D" id="3.40.50.1000">
    <property type="entry name" value="HAD superfamily/HAD-like"/>
    <property type="match status" value="1"/>
</dbReference>
<dbReference type="PANTHER" id="PTHR43743:SF1">
    <property type="entry name" value="POTASSIUM-TRANSPORTING ATPASE ATP-BINDING SUBUNIT"/>
    <property type="match status" value="1"/>
</dbReference>
<evidence type="ECO:0000256" key="13">
    <source>
        <dbReference type="ARBA" id="ARBA00022989"/>
    </source>
</evidence>
<keyword evidence="4 16" id="KW-0633">Potassium transport</keyword>
<evidence type="ECO:0000256" key="9">
    <source>
        <dbReference type="ARBA" id="ARBA00022840"/>
    </source>
</evidence>
<dbReference type="PRINTS" id="PR00119">
    <property type="entry name" value="CATATPASE"/>
</dbReference>
<keyword evidence="20" id="KW-1185">Reference proteome</keyword>
<dbReference type="HAMAP" id="MF_00285">
    <property type="entry name" value="KdpB"/>
    <property type="match status" value="1"/>
</dbReference>
<evidence type="ECO:0000256" key="14">
    <source>
        <dbReference type="ARBA" id="ARBA00023065"/>
    </source>
</evidence>
<comment type="subunit">
    <text evidence="16">The system is composed of three essential subunits: KdpA, KdpB and KdpC.</text>
</comment>
<feature type="transmembrane region" description="Helical" evidence="16">
    <location>
        <begin position="617"/>
        <end position="635"/>
    </location>
</feature>
<feature type="transmembrane region" description="Helical" evidence="16">
    <location>
        <begin position="233"/>
        <end position="258"/>
    </location>
</feature>
<evidence type="ECO:0000256" key="4">
    <source>
        <dbReference type="ARBA" id="ARBA00022538"/>
    </source>
</evidence>
<keyword evidence="11 16" id="KW-0630">Potassium</keyword>
<reference evidence="19" key="1">
    <citation type="journal article" date="2014" name="Int. J. Syst. Evol. Microbiol.">
        <title>Complete genome sequence of Corynebacterium casei LMG S-19264T (=DSM 44701T), isolated from a smear-ripened cheese.</title>
        <authorList>
            <consortium name="US DOE Joint Genome Institute (JGI-PGF)"/>
            <person name="Walter F."/>
            <person name="Albersmeier A."/>
            <person name="Kalinowski J."/>
            <person name="Ruckert C."/>
        </authorList>
    </citation>
    <scope>NUCLEOTIDE SEQUENCE</scope>
    <source>
        <strain evidence="19">CGMCC 4.7138</strain>
    </source>
</reference>
<feature type="region of interest" description="Disordered" evidence="17">
    <location>
        <begin position="1"/>
        <end position="21"/>
    </location>
</feature>
<keyword evidence="6 16" id="KW-0812">Transmembrane</keyword>
<evidence type="ECO:0000256" key="10">
    <source>
        <dbReference type="ARBA" id="ARBA00022842"/>
    </source>
</evidence>
<evidence type="ECO:0000256" key="12">
    <source>
        <dbReference type="ARBA" id="ARBA00022967"/>
    </source>
</evidence>
<name>A0A8H9H7P9_9ACTN</name>
<keyword evidence="15 16" id="KW-0472">Membrane</keyword>
<gene>
    <name evidence="16 19" type="primary">kdpB</name>
    <name evidence="19" type="ORF">GCM10011574_58580</name>
</gene>
<comment type="catalytic activity">
    <reaction evidence="16">
        <text>K(+)(out) + ATP + H2O = K(+)(in) + ADP + phosphate + H(+)</text>
        <dbReference type="Rhea" id="RHEA:16777"/>
        <dbReference type="ChEBI" id="CHEBI:15377"/>
        <dbReference type="ChEBI" id="CHEBI:15378"/>
        <dbReference type="ChEBI" id="CHEBI:29103"/>
        <dbReference type="ChEBI" id="CHEBI:30616"/>
        <dbReference type="ChEBI" id="CHEBI:43474"/>
        <dbReference type="ChEBI" id="CHEBI:456216"/>
        <dbReference type="EC" id="7.2.2.6"/>
    </reaction>
</comment>
<comment type="subcellular location">
    <subcellularLocation>
        <location evidence="1 16">Cell membrane</location>
        <topology evidence="1 16">Multi-pass membrane protein</topology>
    </subcellularLocation>
</comment>
<dbReference type="NCBIfam" id="TIGR01494">
    <property type="entry name" value="ATPase_P-type"/>
    <property type="match status" value="1"/>
</dbReference>
<dbReference type="AlphaFoldDB" id="A0A8H9H7P9"/>
<keyword evidence="13 16" id="KW-1133">Transmembrane helix</keyword>
<comment type="similarity">
    <text evidence="16">Belongs to the cation transport ATPase (P-type) (TC 3.A.3) family. Type IA subfamily.</text>
</comment>
<evidence type="ECO:0000256" key="1">
    <source>
        <dbReference type="ARBA" id="ARBA00004651"/>
    </source>
</evidence>
<evidence type="ECO:0000256" key="11">
    <source>
        <dbReference type="ARBA" id="ARBA00022958"/>
    </source>
</evidence>
<dbReference type="SUPFAM" id="SSF81665">
    <property type="entry name" value="Calcium ATPase, transmembrane domain M"/>
    <property type="match status" value="1"/>
</dbReference>
<dbReference type="InterPro" id="IPR008250">
    <property type="entry name" value="ATPase_P-typ_transduc_dom_A_sf"/>
</dbReference>
<feature type="binding site" evidence="16">
    <location>
        <position position="555"/>
    </location>
    <ligand>
        <name>Mg(2+)</name>
        <dbReference type="ChEBI" id="CHEBI:18420"/>
    </ligand>
</feature>
<keyword evidence="12 16" id="KW-1278">Translocase</keyword>
<feature type="transmembrane region" description="Helical" evidence="16">
    <location>
        <begin position="689"/>
        <end position="712"/>
    </location>
</feature>
<evidence type="ECO:0000256" key="2">
    <source>
        <dbReference type="ARBA" id="ARBA00022448"/>
    </source>
</evidence>
<dbReference type="SFLD" id="SFLDF00027">
    <property type="entry name" value="p-type_atpase"/>
    <property type="match status" value="1"/>
</dbReference>
<dbReference type="SFLD" id="SFLDG00002">
    <property type="entry name" value="C1.7:_P-type_atpase_like"/>
    <property type="match status" value="1"/>
</dbReference>
<proteinExistence type="inferred from homology"/>
<sequence>MTVLQAPEAPGHAPAPGKGGKVGGGLLDPKQLLSSLPDAVRKLNPVTLWRNPVMFIVEVGAAFTTVLAIADPSLFAWAIVVWLWLTVVFANLAEAVAEGRGKAQAATLRAAKRDTTARRLADWKPGQAAVQWDTVGAPDLRQGDVVVVEAGEVVPGDGDVVEGIASVDESAITGESAPVIRESGGDRSAVTGGTKVLSDRIIVRITQKPGESFIDRMIALVEGADRQKTPNEIALNILLAALTIIFLIATVTMQPLAIYSKAQNPGIPDSLALDGHGVTGIVLISLLVCLIPTTIGALLSAIGIAGMDRLVQRNVLAMSGRAVEAAGDVSTLLLDKTGTITLGNRQASQFVPAEGVSELDLAEAAQLSSLADETPEGRSIVVYAKNAYGLRERRPGELIHADWVPFTAQTRMSGVDVDGRRVRKGAATSVMTWVRDNGGHPTAHVGQLVDGISASGGTPLVVGEVSAGMARVLGVIHLKDVVKTGMRERFDEMRRMGIRTVMITGDNPLTAKAIADEAGVDDFLAEATPEDKLALIRKEQEGGRLVAMTGDGTNDAPALAQADVGVAMNTGTSAAKEAGNMVDLDSNPTKLIEIVEIGKQLLITRGALTTFSIANDIAKYFAIIPAMFAAVYPGLDTLNVMRLHSPQSAILSAVIFNALVIVALIPLALRGVRYRPSSASRLLSRNLSIYGLGGIVVPFIGIKLIDLLVQFLPGMS</sequence>
<keyword evidence="7 16" id="KW-0479">Metal-binding</keyword>
<dbReference type="InterPro" id="IPR006391">
    <property type="entry name" value="P-type_ATPase_bsu_IA"/>
</dbReference>
<dbReference type="GO" id="GO:0005524">
    <property type="term" value="F:ATP binding"/>
    <property type="evidence" value="ECO:0007669"/>
    <property type="project" value="UniProtKB-UniRule"/>
</dbReference>
<dbReference type="RefSeq" id="WP_189105051.1">
    <property type="nucleotide sequence ID" value="NZ_BMMN01000014.1"/>
</dbReference>
<dbReference type="SUPFAM" id="SSF81653">
    <property type="entry name" value="Calcium ATPase, transduction domain A"/>
    <property type="match status" value="1"/>
</dbReference>
<keyword evidence="3 16" id="KW-1003">Cell membrane</keyword>
<feature type="transmembrane region" description="Helical" evidence="16">
    <location>
        <begin position="51"/>
        <end position="69"/>
    </location>
</feature>
<evidence type="ECO:0000256" key="7">
    <source>
        <dbReference type="ARBA" id="ARBA00022723"/>
    </source>
</evidence>
<dbReference type="InterPro" id="IPR023298">
    <property type="entry name" value="ATPase_P-typ_TM_dom_sf"/>
</dbReference>
<dbReference type="GO" id="GO:0016887">
    <property type="term" value="F:ATP hydrolysis activity"/>
    <property type="evidence" value="ECO:0007669"/>
    <property type="project" value="InterPro"/>
</dbReference>
<feature type="active site" description="4-aspartylphosphate intermediate" evidence="16">
    <location>
        <position position="335"/>
    </location>
</feature>
<feature type="transmembrane region" description="Helical" evidence="16">
    <location>
        <begin position="75"/>
        <end position="93"/>
    </location>
</feature>
<feature type="compositionally biased region" description="Low complexity" evidence="17">
    <location>
        <begin position="1"/>
        <end position="16"/>
    </location>
</feature>
<feature type="domain" description="P-type ATPase A" evidence="18">
    <location>
        <begin position="131"/>
        <end position="222"/>
    </location>
</feature>
<dbReference type="EMBL" id="BMMN01000014">
    <property type="protein sequence ID" value="GGO26350.1"/>
    <property type="molecule type" value="Genomic_DNA"/>
</dbReference>
<dbReference type="GO" id="GO:0000287">
    <property type="term" value="F:magnesium ion binding"/>
    <property type="evidence" value="ECO:0007669"/>
    <property type="project" value="UniProtKB-UniRule"/>
</dbReference>
<accession>A0A8H9H7P9</accession>
<feature type="binding site" evidence="16">
    <location>
        <position position="424"/>
    </location>
    <ligand>
        <name>ATP</name>
        <dbReference type="ChEBI" id="CHEBI:30616"/>
    </ligand>
</feature>
<keyword evidence="9 16" id="KW-0067">ATP-binding</keyword>
<feature type="binding site" evidence="16">
    <location>
        <position position="551"/>
    </location>
    <ligand>
        <name>Mg(2+)</name>
        <dbReference type="ChEBI" id="CHEBI:18420"/>
    </ligand>
</feature>